<keyword evidence="2" id="KW-0238">DNA-binding</keyword>
<accession>A0A2D1TVY3</accession>
<evidence type="ECO:0000256" key="3">
    <source>
        <dbReference type="ARBA" id="ARBA00023163"/>
    </source>
</evidence>
<name>A0A2D1TVY3_9ACTN</name>
<sequence>MALQIKLDFHANQEPSMTDSSKSALSLISTHQGYSESEQRIVDYILEHQSEAPRLTAAQLSRAAATSEATVSRFCRKLGFGSFRSFQFSLARDLESQRNEGLTDEVSLYNMEQSLKNILAAKVSELNATIDGIDHDTLAAVVHALKHAGVIEFAAVGNTNAVALDATFKFSQLGLRCMASTISETSIGFALTLRPGDVIVLISNSGKSRRLNRMAKAARNCGATVVVISSDSKSPLARLADYTFNTVNHEALLTTGDFAFSKISATMIIEVIYNFLLPEIEDAREHISYYEELIQPDKVVE</sequence>
<proteinExistence type="predicted"/>
<keyword evidence="3" id="KW-0804">Transcription</keyword>
<evidence type="ECO:0000256" key="1">
    <source>
        <dbReference type="ARBA" id="ARBA00023015"/>
    </source>
</evidence>
<dbReference type="GO" id="GO:0003677">
    <property type="term" value="F:DNA binding"/>
    <property type="evidence" value="ECO:0007669"/>
    <property type="project" value="UniProtKB-KW"/>
</dbReference>
<dbReference type="PANTHER" id="PTHR30514:SF1">
    <property type="entry name" value="HTH-TYPE TRANSCRIPTIONAL REGULATOR HEXR-RELATED"/>
    <property type="match status" value="1"/>
</dbReference>
<dbReference type="PROSITE" id="PS51464">
    <property type="entry name" value="SIS"/>
    <property type="match status" value="1"/>
</dbReference>
<evidence type="ECO:0000256" key="2">
    <source>
        <dbReference type="ARBA" id="ARBA00023125"/>
    </source>
</evidence>
<dbReference type="InterPro" id="IPR036388">
    <property type="entry name" value="WH-like_DNA-bd_sf"/>
</dbReference>
<dbReference type="InterPro" id="IPR009057">
    <property type="entry name" value="Homeodomain-like_sf"/>
</dbReference>
<evidence type="ECO:0000313" key="6">
    <source>
        <dbReference type="EMBL" id="ATP53518.1"/>
    </source>
</evidence>
<organism evidence="6 7">
    <name type="scientific">Collinsella aerofaciens</name>
    <dbReference type="NCBI Taxonomy" id="74426"/>
    <lineage>
        <taxon>Bacteria</taxon>
        <taxon>Bacillati</taxon>
        <taxon>Actinomycetota</taxon>
        <taxon>Coriobacteriia</taxon>
        <taxon>Coriobacteriales</taxon>
        <taxon>Coriobacteriaceae</taxon>
        <taxon>Collinsella</taxon>
    </lineage>
</organism>
<dbReference type="CDD" id="cd05013">
    <property type="entry name" value="SIS_RpiR"/>
    <property type="match status" value="1"/>
</dbReference>
<feature type="domain" description="HTH rpiR-type" evidence="4">
    <location>
        <begin position="21"/>
        <end position="97"/>
    </location>
</feature>
<evidence type="ECO:0000313" key="7">
    <source>
        <dbReference type="Proteomes" id="UP000225608"/>
    </source>
</evidence>
<reference evidence="6 7" key="1">
    <citation type="submission" date="2017-10" db="EMBL/GenBank/DDBJ databases">
        <title>Complete genome sequence of Collinsella aerofaciens isolated from the gut of a healthy adult Indian.</title>
        <authorList>
            <person name="Bag S."/>
            <person name="Ghosh T.S."/>
            <person name="Das B."/>
        </authorList>
    </citation>
    <scope>NUCLEOTIDE SEQUENCE [LARGE SCALE GENOMIC DNA]</scope>
    <source>
        <strain evidence="7">indica</strain>
    </source>
</reference>
<dbReference type="PANTHER" id="PTHR30514">
    <property type="entry name" value="GLUCOKINASE"/>
    <property type="match status" value="1"/>
</dbReference>
<dbReference type="InterPro" id="IPR046348">
    <property type="entry name" value="SIS_dom_sf"/>
</dbReference>
<evidence type="ECO:0000259" key="5">
    <source>
        <dbReference type="PROSITE" id="PS51464"/>
    </source>
</evidence>
<dbReference type="GO" id="GO:1901135">
    <property type="term" value="P:carbohydrate derivative metabolic process"/>
    <property type="evidence" value="ECO:0007669"/>
    <property type="project" value="InterPro"/>
</dbReference>
<dbReference type="InterPro" id="IPR000281">
    <property type="entry name" value="HTH_RpiR"/>
</dbReference>
<dbReference type="PROSITE" id="PS51071">
    <property type="entry name" value="HTH_RPIR"/>
    <property type="match status" value="1"/>
</dbReference>
<dbReference type="InterPro" id="IPR001347">
    <property type="entry name" value="SIS_dom"/>
</dbReference>
<dbReference type="Gene3D" id="3.40.50.10490">
    <property type="entry name" value="Glucose-6-phosphate isomerase like protein, domain 1"/>
    <property type="match status" value="1"/>
</dbReference>
<dbReference type="InterPro" id="IPR035472">
    <property type="entry name" value="RpiR-like_SIS"/>
</dbReference>
<keyword evidence="1" id="KW-0805">Transcription regulation</keyword>
<dbReference type="KEGG" id="caer:CSV91_02555"/>
<dbReference type="AlphaFoldDB" id="A0A2D1TVY3"/>
<feature type="domain" description="SIS" evidence="5">
    <location>
        <begin position="141"/>
        <end position="286"/>
    </location>
</feature>
<evidence type="ECO:0000259" key="4">
    <source>
        <dbReference type="PROSITE" id="PS51071"/>
    </source>
</evidence>
<dbReference type="Pfam" id="PF01418">
    <property type="entry name" value="HTH_6"/>
    <property type="match status" value="1"/>
</dbReference>
<dbReference type="EMBL" id="CP024160">
    <property type="protein sequence ID" value="ATP53518.1"/>
    <property type="molecule type" value="Genomic_DNA"/>
</dbReference>
<dbReference type="InterPro" id="IPR047640">
    <property type="entry name" value="RpiR-like"/>
</dbReference>
<dbReference type="Pfam" id="PF01380">
    <property type="entry name" value="SIS"/>
    <property type="match status" value="1"/>
</dbReference>
<dbReference type="Gene3D" id="1.10.10.10">
    <property type="entry name" value="Winged helix-like DNA-binding domain superfamily/Winged helix DNA-binding domain"/>
    <property type="match status" value="1"/>
</dbReference>
<protein>
    <submittedName>
        <fullName evidence="6">MurR/RpiR family transcriptional regulator</fullName>
    </submittedName>
</protein>
<dbReference type="GO" id="GO:0097367">
    <property type="term" value="F:carbohydrate derivative binding"/>
    <property type="evidence" value="ECO:0007669"/>
    <property type="project" value="InterPro"/>
</dbReference>
<dbReference type="Proteomes" id="UP000225608">
    <property type="component" value="Chromosome"/>
</dbReference>
<dbReference type="GO" id="GO:0003700">
    <property type="term" value="F:DNA-binding transcription factor activity"/>
    <property type="evidence" value="ECO:0007669"/>
    <property type="project" value="InterPro"/>
</dbReference>
<dbReference type="SUPFAM" id="SSF46689">
    <property type="entry name" value="Homeodomain-like"/>
    <property type="match status" value="1"/>
</dbReference>
<dbReference type="SUPFAM" id="SSF53697">
    <property type="entry name" value="SIS domain"/>
    <property type="match status" value="1"/>
</dbReference>
<gene>
    <name evidence="6" type="ORF">CSV91_02555</name>
</gene>